<keyword evidence="8" id="KW-0547">Nucleotide-binding</keyword>
<evidence type="ECO:0000256" key="11">
    <source>
        <dbReference type="ARBA" id="ARBA00022840"/>
    </source>
</evidence>
<dbReference type="Gene3D" id="1.10.238.10">
    <property type="entry name" value="EF-hand"/>
    <property type="match status" value="2"/>
</dbReference>
<keyword evidence="11" id="KW-0067">ATP-binding</keyword>
<dbReference type="SUPFAM" id="SSF53474">
    <property type="entry name" value="alpha/beta-Hydrolases"/>
    <property type="match status" value="1"/>
</dbReference>
<protein>
    <recommendedName>
        <fullName evidence="3">non-specific serine/threonine protein kinase</fullName>
        <ecNumber evidence="3">2.7.11.1</ecNumber>
    </recommendedName>
</protein>
<sequence length="889" mass="99003">MAEKAVWEVIGGKDKGGLVVREEQSLKSKELPERLSFASLVEQVELVGKRLQYKLLTGSGPDTGWVSINVADKDLLSCILKPPPRPPLFCAWYSGGFSVKDGEKQLEKLMEAVRASGVADAAIFHFPDGYGLEGEGRKPWAKYIDRVIDEINEIAQDEEQPLILFGHSRGASPAACVATRLGSRVKHVYIAACGAMREGQPTAWENLSLSFKGAGDRELLTWFSSLQPENVVLRRVAVETNDEEFVEQVKGSKFLSQMLSLMRHQYRDAMYPDPDKDFKAFPANITAFAPLWDEGSQPEHMQDWSALTLGKFQNVSLNAGHMDCIAPVQSDSSKPCKLLTATAVNTTAWHVGVDALRKSRPAHVAGAMGSMFACCKEEKMEIRKADTPQARAKLSVKAGGFSIGAFAASNRGKLEEFYEVEKEVLGEGSFGSVQKCRYKDTGQWRAVKTINKKRVKNVERFTEEMAIMKLLDHPNIVRLHETFDDERNVYLVLELCSGGELFDRIVADGKFSEQVAAYCVQQMLRAVNYLHSNCIMHCDLKPENWLLAETEAIQNTHLKMVDFGLSKRFTPGEFATTKAGAPYYVAPEVLAGHYNELCDVWSIGVIMYILLSGSPPFTGNDTMAVLESVKRSDLSFDKKEWKLISKEAKDMLKVLLTRDPSQRVSAEAALKDEWMTKQIDTTPADMTHASQVVVQNLKSFAVMNKLKKAALNIIATQLTDDAIRELKELFMAMDDNNDGTLSISELKDGLVKAGVAVPPDLYAMMDRIDTDGSGVIDYTEFMAATLDKRQFVAEEACWRAFKTFDQDGSGHIDKEELMKLLGGDNQVSDVMQVKYTKQEVDAIMKEVDLNGDGKIDFDEFLTMMRRMPTDDKKKSGPSIGIGVKRPRTR</sequence>
<evidence type="ECO:0000256" key="9">
    <source>
        <dbReference type="ARBA" id="ARBA00022777"/>
    </source>
</evidence>
<proteinExistence type="inferred from homology"/>
<comment type="subunit">
    <text evidence="2">Monomer.</text>
</comment>
<evidence type="ECO:0000256" key="5">
    <source>
        <dbReference type="ARBA" id="ARBA00022679"/>
    </source>
</evidence>
<keyword evidence="6" id="KW-0479">Metal-binding</keyword>
<dbReference type="GO" id="GO:0005524">
    <property type="term" value="F:ATP binding"/>
    <property type="evidence" value="ECO:0007669"/>
    <property type="project" value="UniProtKB-UniRule"/>
</dbReference>
<dbReference type="PROSITE" id="PS50222">
    <property type="entry name" value="EF_HAND_2"/>
    <property type="match status" value="4"/>
</dbReference>
<evidence type="ECO:0000256" key="3">
    <source>
        <dbReference type="ARBA" id="ARBA00012513"/>
    </source>
</evidence>
<evidence type="ECO:0000256" key="7">
    <source>
        <dbReference type="ARBA" id="ARBA00022737"/>
    </source>
</evidence>
<dbReference type="InterPro" id="IPR029058">
    <property type="entry name" value="AB_hydrolase_fold"/>
</dbReference>
<dbReference type="InterPro" id="IPR017441">
    <property type="entry name" value="Protein_kinase_ATP_BS"/>
</dbReference>
<dbReference type="InterPro" id="IPR018247">
    <property type="entry name" value="EF_Hand_1_Ca_BS"/>
</dbReference>
<dbReference type="EMBL" id="LSRX01000103">
    <property type="protein sequence ID" value="OLQ09133.1"/>
    <property type="molecule type" value="Genomic_DNA"/>
</dbReference>
<keyword evidence="10" id="KW-0106">Calcium</keyword>
<dbReference type="InterPro" id="IPR002048">
    <property type="entry name" value="EF_hand_dom"/>
</dbReference>
<keyword evidence="5" id="KW-0808">Transferase</keyword>
<evidence type="ECO:0000256" key="14">
    <source>
        <dbReference type="ARBA" id="ARBA00048679"/>
    </source>
</evidence>
<dbReference type="Gene3D" id="3.40.50.1820">
    <property type="entry name" value="alpha/beta hydrolase"/>
    <property type="match status" value="1"/>
</dbReference>
<dbReference type="EC" id="2.7.11.1" evidence="3"/>
<keyword evidence="9 15" id="KW-0418">Kinase</keyword>
<evidence type="ECO:0000256" key="10">
    <source>
        <dbReference type="ARBA" id="ARBA00022837"/>
    </source>
</evidence>
<keyword evidence="7" id="KW-0677">Repeat</keyword>
<dbReference type="Proteomes" id="UP000186817">
    <property type="component" value="Unassembled WGS sequence"/>
</dbReference>
<dbReference type="Pfam" id="PF00069">
    <property type="entry name" value="Pkinase"/>
    <property type="match status" value="1"/>
</dbReference>
<dbReference type="AlphaFoldDB" id="A0A1Q9ENY4"/>
<name>A0A1Q9ENY4_SYMMI</name>
<dbReference type="InterPro" id="IPR011992">
    <property type="entry name" value="EF-hand-dom_pair"/>
</dbReference>
<organism evidence="15 16">
    <name type="scientific">Symbiodinium microadriaticum</name>
    <name type="common">Dinoflagellate</name>
    <name type="synonym">Zooxanthella microadriatica</name>
    <dbReference type="NCBI Taxonomy" id="2951"/>
    <lineage>
        <taxon>Eukaryota</taxon>
        <taxon>Sar</taxon>
        <taxon>Alveolata</taxon>
        <taxon>Dinophyceae</taxon>
        <taxon>Suessiales</taxon>
        <taxon>Symbiodiniaceae</taxon>
        <taxon>Symbiodinium</taxon>
    </lineage>
</organism>
<dbReference type="SMART" id="SM00220">
    <property type="entry name" value="S_TKc"/>
    <property type="match status" value="1"/>
</dbReference>
<dbReference type="SUPFAM" id="SSF47473">
    <property type="entry name" value="EF-hand"/>
    <property type="match status" value="1"/>
</dbReference>
<evidence type="ECO:0000313" key="16">
    <source>
        <dbReference type="Proteomes" id="UP000186817"/>
    </source>
</evidence>
<dbReference type="OrthoDB" id="40902at2759"/>
<dbReference type="Pfam" id="PF13499">
    <property type="entry name" value="EF-hand_7"/>
    <property type="match status" value="2"/>
</dbReference>
<dbReference type="PROSITE" id="PS00018">
    <property type="entry name" value="EF_HAND_1"/>
    <property type="match status" value="4"/>
</dbReference>
<comment type="cofactor">
    <cofactor evidence="1">
        <name>Mg(2+)</name>
        <dbReference type="ChEBI" id="CHEBI:18420"/>
    </cofactor>
</comment>
<evidence type="ECO:0000256" key="12">
    <source>
        <dbReference type="ARBA" id="ARBA00024334"/>
    </source>
</evidence>
<evidence type="ECO:0000256" key="1">
    <source>
        <dbReference type="ARBA" id="ARBA00001946"/>
    </source>
</evidence>
<evidence type="ECO:0000313" key="15">
    <source>
        <dbReference type="EMBL" id="OLQ09133.1"/>
    </source>
</evidence>
<keyword evidence="4" id="KW-0723">Serine/threonine-protein kinase</keyword>
<dbReference type="SMART" id="SM00054">
    <property type="entry name" value="EFh"/>
    <property type="match status" value="4"/>
</dbReference>
<dbReference type="CDD" id="cd00051">
    <property type="entry name" value="EFh"/>
    <property type="match status" value="1"/>
</dbReference>
<evidence type="ECO:0000256" key="4">
    <source>
        <dbReference type="ARBA" id="ARBA00022527"/>
    </source>
</evidence>
<dbReference type="GO" id="GO:0005509">
    <property type="term" value="F:calcium ion binding"/>
    <property type="evidence" value="ECO:0007669"/>
    <property type="project" value="InterPro"/>
</dbReference>
<dbReference type="InterPro" id="IPR000719">
    <property type="entry name" value="Prot_kinase_dom"/>
</dbReference>
<comment type="caution">
    <text evidence="15">The sequence shown here is derived from an EMBL/GenBank/DDBJ whole genome shotgun (WGS) entry which is preliminary data.</text>
</comment>
<dbReference type="CDD" id="cd05117">
    <property type="entry name" value="STKc_CAMK"/>
    <property type="match status" value="1"/>
</dbReference>
<accession>A0A1Q9ENY4</accession>
<comment type="similarity">
    <text evidence="12">Belongs to the protein kinase superfamily. Ser/Thr protein kinase family. CDPK subfamily.</text>
</comment>
<dbReference type="FunFam" id="3.30.200.20:FF:000315">
    <property type="entry name" value="Calcium-dependent protein kinase 3"/>
    <property type="match status" value="1"/>
</dbReference>
<dbReference type="Gene3D" id="3.30.200.20">
    <property type="entry name" value="Phosphorylase Kinase, domain 1"/>
    <property type="match status" value="1"/>
</dbReference>
<dbReference type="SUPFAM" id="SSF56112">
    <property type="entry name" value="Protein kinase-like (PK-like)"/>
    <property type="match status" value="1"/>
</dbReference>
<dbReference type="InterPro" id="IPR011009">
    <property type="entry name" value="Kinase-like_dom_sf"/>
</dbReference>
<gene>
    <name evidence="15" type="primary">CPK2</name>
    <name evidence="15" type="ORF">AK812_SmicGene7299</name>
</gene>
<dbReference type="PANTHER" id="PTHR24349">
    <property type="entry name" value="SERINE/THREONINE-PROTEIN KINASE"/>
    <property type="match status" value="1"/>
</dbReference>
<dbReference type="FunFam" id="1.10.510.10:FF:000571">
    <property type="entry name" value="Maternal embryonic leucine zipper kinase"/>
    <property type="match status" value="1"/>
</dbReference>
<keyword evidence="16" id="KW-1185">Reference proteome</keyword>
<comment type="catalytic activity">
    <reaction evidence="13">
        <text>L-threonyl-[protein] + ATP = O-phospho-L-threonyl-[protein] + ADP + H(+)</text>
        <dbReference type="Rhea" id="RHEA:46608"/>
        <dbReference type="Rhea" id="RHEA-COMP:11060"/>
        <dbReference type="Rhea" id="RHEA-COMP:11605"/>
        <dbReference type="ChEBI" id="CHEBI:15378"/>
        <dbReference type="ChEBI" id="CHEBI:30013"/>
        <dbReference type="ChEBI" id="CHEBI:30616"/>
        <dbReference type="ChEBI" id="CHEBI:61977"/>
        <dbReference type="ChEBI" id="CHEBI:456216"/>
        <dbReference type="EC" id="2.7.11.1"/>
    </reaction>
</comment>
<evidence type="ECO:0000256" key="8">
    <source>
        <dbReference type="ARBA" id="ARBA00022741"/>
    </source>
</evidence>
<dbReference type="InterPro" id="IPR050205">
    <property type="entry name" value="CDPK_Ser/Thr_kinases"/>
</dbReference>
<evidence type="ECO:0000256" key="13">
    <source>
        <dbReference type="ARBA" id="ARBA00047899"/>
    </source>
</evidence>
<reference evidence="15 16" key="1">
    <citation type="submission" date="2016-02" db="EMBL/GenBank/DDBJ databases">
        <title>Genome analysis of coral dinoflagellate symbionts highlights evolutionary adaptations to a symbiotic lifestyle.</title>
        <authorList>
            <person name="Aranda M."/>
            <person name="Li Y."/>
            <person name="Liew Y.J."/>
            <person name="Baumgarten S."/>
            <person name="Simakov O."/>
            <person name="Wilson M."/>
            <person name="Piel J."/>
            <person name="Ashoor H."/>
            <person name="Bougouffa S."/>
            <person name="Bajic V.B."/>
            <person name="Ryu T."/>
            <person name="Ravasi T."/>
            <person name="Bayer T."/>
            <person name="Micklem G."/>
            <person name="Kim H."/>
            <person name="Bhak J."/>
            <person name="Lajeunesse T.C."/>
            <person name="Voolstra C.R."/>
        </authorList>
    </citation>
    <scope>NUCLEOTIDE SEQUENCE [LARGE SCALE GENOMIC DNA]</scope>
    <source>
        <strain evidence="15 16">CCMP2467</strain>
    </source>
</reference>
<comment type="catalytic activity">
    <reaction evidence="14">
        <text>L-seryl-[protein] + ATP = O-phospho-L-seryl-[protein] + ADP + H(+)</text>
        <dbReference type="Rhea" id="RHEA:17989"/>
        <dbReference type="Rhea" id="RHEA-COMP:9863"/>
        <dbReference type="Rhea" id="RHEA-COMP:11604"/>
        <dbReference type="ChEBI" id="CHEBI:15378"/>
        <dbReference type="ChEBI" id="CHEBI:29999"/>
        <dbReference type="ChEBI" id="CHEBI:30616"/>
        <dbReference type="ChEBI" id="CHEBI:83421"/>
        <dbReference type="ChEBI" id="CHEBI:456216"/>
        <dbReference type="EC" id="2.7.11.1"/>
    </reaction>
</comment>
<dbReference type="PROSITE" id="PS50011">
    <property type="entry name" value="PROTEIN_KINASE_DOM"/>
    <property type="match status" value="1"/>
</dbReference>
<dbReference type="FunFam" id="1.10.238.10:FF:000003">
    <property type="entry name" value="Calmodulin A"/>
    <property type="match status" value="1"/>
</dbReference>
<dbReference type="PROSITE" id="PS00107">
    <property type="entry name" value="PROTEIN_KINASE_ATP"/>
    <property type="match status" value="1"/>
</dbReference>
<dbReference type="GO" id="GO:0004674">
    <property type="term" value="F:protein serine/threonine kinase activity"/>
    <property type="evidence" value="ECO:0007669"/>
    <property type="project" value="UniProtKB-KW"/>
</dbReference>
<dbReference type="Gene3D" id="1.10.510.10">
    <property type="entry name" value="Transferase(Phosphotransferase) domain 1"/>
    <property type="match status" value="1"/>
</dbReference>
<evidence type="ECO:0000256" key="2">
    <source>
        <dbReference type="ARBA" id="ARBA00011245"/>
    </source>
</evidence>
<evidence type="ECO:0000256" key="6">
    <source>
        <dbReference type="ARBA" id="ARBA00022723"/>
    </source>
</evidence>